<dbReference type="EMBL" id="GL445930">
    <property type="protein sequence ID" value="EFN88799.1"/>
    <property type="molecule type" value="Genomic_DNA"/>
</dbReference>
<evidence type="ECO:0000256" key="1">
    <source>
        <dbReference type="SAM" id="MobiDB-lite"/>
    </source>
</evidence>
<organism evidence="3">
    <name type="scientific">Harpegnathos saltator</name>
    <name type="common">Jerdon's jumping ant</name>
    <dbReference type="NCBI Taxonomy" id="610380"/>
    <lineage>
        <taxon>Eukaryota</taxon>
        <taxon>Metazoa</taxon>
        <taxon>Ecdysozoa</taxon>
        <taxon>Arthropoda</taxon>
        <taxon>Hexapoda</taxon>
        <taxon>Insecta</taxon>
        <taxon>Pterygota</taxon>
        <taxon>Neoptera</taxon>
        <taxon>Endopterygota</taxon>
        <taxon>Hymenoptera</taxon>
        <taxon>Apocrita</taxon>
        <taxon>Aculeata</taxon>
        <taxon>Formicoidea</taxon>
        <taxon>Formicidae</taxon>
        <taxon>Ponerinae</taxon>
        <taxon>Ponerini</taxon>
        <taxon>Harpegnathos</taxon>
    </lineage>
</organism>
<dbReference type="InParanoid" id="E2B6A6"/>
<gene>
    <name evidence="2" type="ORF">EAI_13042</name>
</gene>
<dbReference type="Proteomes" id="UP000008237">
    <property type="component" value="Unassembled WGS sequence"/>
</dbReference>
<evidence type="ECO:0000313" key="3">
    <source>
        <dbReference type="Proteomes" id="UP000008237"/>
    </source>
</evidence>
<evidence type="ECO:0000313" key="2">
    <source>
        <dbReference type="EMBL" id="EFN88799.1"/>
    </source>
</evidence>
<sequence length="177" mass="19626">MCKQRDNTGRRLDSSVFRTLQFEMRPRRRDFIAFPHKKPNYRAPSLKTPHPLPHPAVSAISLWALSVLSAKRALQPRILPAGNKRPCRVIVLRRSRVTGTPPDLSEDKESVSSSELERLSRMQGVSTEGASPGGRRLSRSFHSCLRGADHDDLESASSGAWGFSDVSPRAGPYLEPG</sequence>
<name>E2B6A6_HARSA</name>
<feature type="region of interest" description="Disordered" evidence="1">
    <location>
        <begin position="95"/>
        <end position="177"/>
    </location>
</feature>
<keyword evidence="3" id="KW-1185">Reference proteome</keyword>
<proteinExistence type="predicted"/>
<feature type="compositionally biased region" description="Basic and acidic residues" evidence="1">
    <location>
        <begin position="105"/>
        <end position="120"/>
    </location>
</feature>
<dbReference type="AlphaFoldDB" id="E2B6A6"/>
<accession>E2B6A6</accession>
<reference evidence="2 3" key="1">
    <citation type="journal article" date="2010" name="Science">
        <title>Genomic comparison of the ants Camponotus floridanus and Harpegnathos saltator.</title>
        <authorList>
            <person name="Bonasio R."/>
            <person name="Zhang G."/>
            <person name="Ye C."/>
            <person name="Mutti N.S."/>
            <person name="Fang X."/>
            <person name="Qin N."/>
            <person name="Donahue G."/>
            <person name="Yang P."/>
            <person name="Li Q."/>
            <person name="Li C."/>
            <person name="Zhang P."/>
            <person name="Huang Z."/>
            <person name="Berger S.L."/>
            <person name="Reinberg D."/>
            <person name="Wang J."/>
            <person name="Liebig J."/>
        </authorList>
    </citation>
    <scope>NUCLEOTIDE SEQUENCE [LARGE SCALE GENOMIC DNA]</scope>
    <source>
        <strain evidence="2 3">R22 G/1</strain>
    </source>
</reference>
<protein>
    <submittedName>
        <fullName evidence="2">Uncharacterized protein</fullName>
    </submittedName>
</protein>